<reference evidence="3" key="1">
    <citation type="submission" date="2021-04" db="EMBL/GenBank/DDBJ databases">
        <title>Genome seq and assembly of Bacillus sp.</title>
        <authorList>
            <person name="Chhetri G."/>
        </authorList>
    </citation>
    <scope>NUCLEOTIDE SEQUENCE</scope>
    <source>
        <strain evidence="3">RG28</strain>
    </source>
</reference>
<feature type="compositionally biased region" description="Basic residues" evidence="1">
    <location>
        <begin position="144"/>
        <end position="155"/>
    </location>
</feature>
<keyword evidence="4" id="KW-1185">Reference proteome</keyword>
<evidence type="ECO:0000256" key="1">
    <source>
        <dbReference type="SAM" id="MobiDB-lite"/>
    </source>
</evidence>
<dbReference type="AlphaFoldDB" id="A0A940NRH9"/>
<dbReference type="InterPro" id="IPR018392">
    <property type="entry name" value="LysM"/>
</dbReference>
<dbReference type="EMBL" id="JAGIYQ010000005">
    <property type="protein sequence ID" value="MBP0725531.1"/>
    <property type="molecule type" value="Genomic_DNA"/>
</dbReference>
<protein>
    <submittedName>
        <fullName evidence="3">LysM peptidoglycan-binding domain-containing protein</fullName>
    </submittedName>
</protein>
<evidence type="ECO:0000259" key="2">
    <source>
        <dbReference type="PROSITE" id="PS51782"/>
    </source>
</evidence>
<sequence length="203" mass="23362">MKWWLIGNQGKEKFQLPVPPGDFKLNNSHDIQTVNLNEIGDFPIKADRKPISISITSILPSQDYYFCQYRPVPKPYDCVSKIEKWKESNYPIQLLVTETNINRLFLIESFEYGERAGSRDVEFTLNLIEFRYITKPSNVSSSTTKKRNSQPRKTSKSYTVKSGDTLFVIARKVYGDGSKWRSLASKNNIKDPKNLKAGKVLML</sequence>
<feature type="region of interest" description="Disordered" evidence="1">
    <location>
        <begin position="138"/>
        <end position="157"/>
    </location>
</feature>
<evidence type="ECO:0000313" key="3">
    <source>
        <dbReference type="EMBL" id="MBP0725531.1"/>
    </source>
</evidence>
<dbReference type="SUPFAM" id="SSF54106">
    <property type="entry name" value="LysM domain"/>
    <property type="match status" value="1"/>
</dbReference>
<dbReference type="Proteomes" id="UP000682134">
    <property type="component" value="Unassembled WGS sequence"/>
</dbReference>
<evidence type="ECO:0000313" key="4">
    <source>
        <dbReference type="Proteomes" id="UP000682134"/>
    </source>
</evidence>
<organism evidence="3 4">
    <name type="scientific">Gottfriedia endophytica</name>
    <dbReference type="NCBI Taxonomy" id="2820819"/>
    <lineage>
        <taxon>Bacteria</taxon>
        <taxon>Bacillati</taxon>
        <taxon>Bacillota</taxon>
        <taxon>Bacilli</taxon>
        <taxon>Bacillales</taxon>
        <taxon>Bacillaceae</taxon>
        <taxon>Gottfriedia</taxon>
    </lineage>
</organism>
<gene>
    <name evidence="3" type="ORF">J5Y03_10060</name>
</gene>
<proteinExistence type="predicted"/>
<dbReference type="PROSITE" id="PS51782">
    <property type="entry name" value="LYSM"/>
    <property type="match status" value="1"/>
</dbReference>
<dbReference type="Pfam" id="PF01476">
    <property type="entry name" value="LysM"/>
    <property type="match status" value="1"/>
</dbReference>
<feature type="domain" description="LysM" evidence="2">
    <location>
        <begin position="156"/>
        <end position="203"/>
    </location>
</feature>
<dbReference type="SMART" id="SM00257">
    <property type="entry name" value="LysM"/>
    <property type="match status" value="1"/>
</dbReference>
<dbReference type="RefSeq" id="WP_209405171.1">
    <property type="nucleotide sequence ID" value="NZ_JAGIYQ010000005.1"/>
</dbReference>
<dbReference type="CDD" id="cd00118">
    <property type="entry name" value="LysM"/>
    <property type="match status" value="1"/>
</dbReference>
<comment type="caution">
    <text evidence="3">The sequence shown here is derived from an EMBL/GenBank/DDBJ whole genome shotgun (WGS) entry which is preliminary data.</text>
</comment>
<name>A0A940NRH9_9BACI</name>
<dbReference type="Gene3D" id="3.10.350.10">
    <property type="entry name" value="LysM domain"/>
    <property type="match status" value="1"/>
</dbReference>
<accession>A0A940NRH9</accession>
<dbReference type="InterPro" id="IPR036779">
    <property type="entry name" value="LysM_dom_sf"/>
</dbReference>